<dbReference type="Proteomes" id="UP001226691">
    <property type="component" value="Unassembled WGS sequence"/>
</dbReference>
<keyword evidence="2" id="KW-1185">Reference proteome</keyword>
<comment type="caution">
    <text evidence="1">The sequence shown here is derived from an EMBL/GenBank/DDBJ whole genome shotgun (WGS) entry which is preliminary data.</text>
</comment>
<proteinExistence type="predicted"/>
<name>A0ABU0TT70_MICTR</name>
<evidence type="ECO:0008006" key="3">
    <source>
        <dbReference type="Google" id="ProtNLM"/>
    </source>
</evidence>
<protein>
    <recommendedName>
        <fullName evidence="3">AAA+ ATPase domain-containing protein</fullName>
    </recommendedName>
</protein>
<dbReference type="EMBL" id="JAUTBF010000001">
    <property type="protein sequence ID" value="MDQ1122849.1"/>
    <property type="molecule type" value="Genomic_DNA"/>
</dbReference>
<accession>A0ABU0TT70</accession>
<sequence length="376" mass="40109">MTAHATSDHHLDIDALGVTVRIDVGGLPPVDRDLLSDAWSGARTTVTRTPVAVVEPRSHFSFDQTVADLTTQVTLVALAARRGQLWMVHAGAIADDEGRVILFSGRSGMGKTTLMARLAREYGYVTDESVGILADGEVLPYRKPLSVIVDGSSAKHQLSPGSLRLRELPLEPLRLHAIVVLDRDAEHDGAPRLEPLEIADAVAALAPQCSYLAELEAPLQALIGHVEGAGGALRLRYREADAIPPLVWELFAADRLVLPHARAVAESALHDDDYEIGSATTYRRTPTLDAVTIDGARLALLRRDDDDRTTVHLIDGIGPTLWRAANNTTLDALIDAAVRVHGAPGDAGPREAVLEALHSLISAGLISEGSAASSML</sequence>
<reference evidence="1 2" key="1">
    <citation type="submission" date="2023-07" db="EMBL/GenBank/DDBJ databases">
        <title>Functional and genomic diversity of the sorghum phyllosphere microbiome.</title>
        <authorList>
            <person name="Shade A."/>
        </authorList>
    </citation>
    <scope>NUCLEOTIDE SEQUENCE [LARGE SCALE GENOMIC DNA]</scope>
    <source>
        <strain evidence="1 2">SORGH_AS_1207</strain>
    </source>
</reference>
<dbReference type="SUPFAM" id="SSF52540">
    <property type="entry name" value="P-loop containing nucleoside triphosphate hydrolases"/>
    <property type="match status" value="1"/>
</dbReference>
<dbReference type="InterPro" id="IPR027417">
    <property type="entry name" value="P-loop_NTPase"/>
</dbReference>
<organism evidence="1 2">
    <name type="scientific">Microbacterium trichothecenolyticum</name>
    <name type="common">Aureobacterium trichothecenolyticum</name>
    <dbReference type="NCBI Taxonomy" id="69370"/>
    <lineage>
        <taxon>Bacteria</taxon>
        <taxon>Bacillati</taxon>
        <taxon>Actinomycetota</taxon>
        <taxon>Actinomycetes</taxon>
        <taxon>Micrococcales</taxon>
        <taxon>Microbacteriaceae</taxon>
        <taxon>Microbacterium</taxon>
    </lineage>
</organism>
<evidence type="ECO:0000313" key="2">
    <source>
        <dbReference type="Proteomes" id="UP001226691"/>
    </source>
</evidence>
<dbReference type="Gene3D" id="3.40.50.300">
    <property type="entry name" value="P-loop containing nucleotide triphosphate hydrolases"/>
    <property type="match status" value="1"/>
</dbReference>
<dbReference type="RefSeq" id="WP_307481556.1">
    <property type="nucleotide sequence ID" value="NZ_JAUTBF010000001.1"/>
</dbReference>
<evidence type="ECO:0000313" key="1">
    <source>
        <dbReference type="EMBL" id="MDQ1122849.1"/>
    </source>
</evidence>
<gene>
    <name evidence="1" type="ORF">QE412_001422</name>
</gene>